<dbReference type="Pfam" id="PF01266">
    <property type="entry name" value="DAO"/>
    <property type="match status" value="1"/>
</dbReference>
<evidence type="ECO:0000259" key="9">
    <source>
        <dbReference type="Pfam" id="PF16901"/>
    </source>
</evidence>
<dbReference type="InterPro" id="IPR031656">
    <property type="entry name" value="DAO_C"/>
</dbReference>
<keyword evidence="3 7" id="KW-0285">Flavoprotein</keyword>
<keyword evidence="4" id="KW-0319">Glycerol metabolism</keyword>
<dbReference type="PRINTS" id="PR01001">
    <property type="entry name" value="FADG3PDH"/>
</dbReference>
<dbReference type="Gene3D" id="1.10.8.870">
    <property type="entry name" value="Alpha-glycerophosphate oxidase, cap domain"/>
    <property type="match status" value="1"/>
</dbReference>
<feature type="domain" description="Alpha-glycerophosphate oxidase C-terminal" evidence="9">
    <location>
        <begin position="385"/>
        <end position="479"/>
    </location>
</feature>
<dbReference type="SUPFAM" id="SSF51905">
    <property type="entry name" value="FAD/NAD(P)-binding domain"/>
    <property type="match status" value="1"/>
</dbReference>
<dbReference type="PANTHER" id="PTHR11985">
    <property type="entry name" value="GLYCEROL-3-PHOSPHATE DEHYDROGENASE"/>
    <property type="match status" value="1"/>
</dbReference>
<dbReference type="EC" id="1.1.5.3" evidence="7"/>
<dbReference type="PROSITE" id="PS00977">
    <property type="entry name" value="FAD_G3PDH_1"/>
    <property type="match status" value="1"/>
</dbReference>
<comment type="cofactor">
    <cofactor evidence="1 7">
        <name>FAD</name>
        <dbReference type="ChEBI" id="CHEBI:57692"/>
    </cofactor>
</comment>
<evidence type="ECO:0000256" key="5">
    <source>
        <dbReference type="ARBA" id="ARBA00022827"/>
    </source>
</evidence>
<proteinExistence type="inferred from homology"/>
<protein>
    <recommendedName>
        <fullName evidence="7">Glycerol-3-phosphate dehydrogenase</fullName>
        <ecNumber evidence="7">1.1.5.3</ecNumber>
    </recommendedName>
</protein>
<evidence type="ECO:0000259" key="8">
    <source>
        <dbReference type="Pfam" id="PF01266"/>
    </source>
</evidence>
<keyword evidence="11" id="KW-1185">Reference proteome</keyword>
<evidence type="ECO:0000313" key="10">
    <source>
        <dbReference type="EMBL" id="NHN55144.1"/>
    </source>
</evidence>
<comment type="caution">
    <text evidence="10">The sequence shown here is derived from an EMBL/GenBank/DDBJ whole genome shotgun (WGS) entry which is preliminary data.</text>
</comment>
<dbReference type="Proteomes" id="UP000744769">
    <property type="component" value="Unassembled WGS sequence"/>
</dbReference>
<feature type="domain" description="FAD dependent oxidoreductase" evidence="8">
    <location>
        <begin position="7"/>
        <end position="330"/>
    </location>
</feature>
<dbReference type="Gene3D" id="3.30.9.10">
    <property type="entry name" value="D-Amino Acid Oxidase, subunit A, domain 2"/>
    <property type="match status" value="1"/>
</dbReference>
<evidence type="ECO:0000256" key="1">
    <source>
        <dbReference type="ARBA" id="ARBA00001974"/>
    </source>
</evidence>
<organism evidence="10 11">
    <name type="scientific">Metallococcus carri</name>
    <dbReference type="NCBI Taxonomy" id="1656884"/>
    <lineage>
        <taxon>Bacteria</taxon>
        <taxon>Bacillati</taxon>
        <taxon>Actinomycetota</taxon>
        <taxon>Actinomycetes</taxon>
        <taxon>Micrococcales</taxon>
        <taxon>Dermacoccaceae</taxon>
        <taxon>Metallococcus</taxon>
    </lineage>
</organism>
<evidence type="ECO:0000256" key="7">
    <source>
        <dbReference type="RuleBase" id="RU361217"/>
    </source>
</evidence>
<dbReference type="Gene3D" id="3.50.50.60">
    <property type="entry name" value="FAD/NAD(P)-binding domain"/>
    <property type="match status" value="1"/>
</dbReference>
<sequence length="496" mass="52491">MAQERLDLLVVGGGITGAGVALDAASRGLRTGLVEADDYASGTSQWSSKMVHGGLRYLATGQVGIAWESARERHHLLTVIAPHLVRPRRSLAPFLPGMSRPDARIMRSGIGVADLLRRGARTPSSVLPSPRTLSARELATTAPALAASGQRGGVEYWDGELEDDARLVLTVLRTAVAHGALVANHAAASDLHCDGAIVRDALSGNEFGIRARVVVNATGVWVAEHEKSLHVIPSRGSHLVVDAARLGGLDAMVSFPVAGERGRYVLAKPYADGLVLIGLTDEEDRAADGHRPAVPDVDERFLLEAASAGFGIELGHGDVVGRFAGLRPLVEQAGRSTADVSRDHVVVDQPDRPIAIVGGKLTTYRAMAQDVVDRVVGRLGLERDCRTATLPLVGAAAPQVLRRLPERPEWIARYGTLARDLDALVAADPQLGLPAVEGSRFTRAELRYGVTHEGALTAEDVVARRARIGLRSRLADAAMTVAEGLLACSEARHPAG</sequence>
<dbReference type="GO" id="GO:0009331">
    <property type="term" value="C:glycerol-3-phosphate dehydrogenase (FAD) complex"/>
    <property type="evidence" value="ECO:0007669"/>
    <property type="project" value="UniProtKB-UniRule"/>
</dbReference>
<dbReference type="GO" id="GO:0046168">
    <property type="term" value="P:glycerol-3-phosphate catabolic process"/>
    <property type="evidence" value="ECO:0007669"/>
    <property type="project" value="TreeGrafter"/>
</dbReference>
<evidence type="ECO:0000313" key="11">
    <source>
        <dbReference type="Proteomes" id="UP000744769"/>
    </source>
</evidence>
<evidence type="ECO:0000256" key="6">
    <source>
        <dbReference type="ARBA" id="ARBA00023002"/>
    </source>
</evidence>
<dbReference type="InterPro" id="IPR036188">
    <property type="entry name" value="FAD/NAD-bd_sf"/>
</dbReference>
<dbReference type="InterPro" id="IPR000447">
    <property type="entry name" value="G3P_DH_FAD-dep"/>
</dbReference>
<keyword evidence="5" id="KW-0274">FAD</keyword>
<dbReference type="PROSITE" id="PS00978">
    <property type="entry name" value="FAD_G3PDH_2"/>
    <property type="match status" value="1"/>
</dbReference>
<dbReference type="InterPro" id="IPR038299">
    <property type="entry name" value="DAO_C_sf"/>
</dbReference>
<accession>A0A967E9S7</accession>
<dbReference type="EMBL" id="JAAOIV010000003">
    <property type="protein sequence ID" value="NHN55144.1"/>
    <property type="molecule type" value="Genomic_DNA"/>
</dbReference>
<dbReference type="AlphaFoldDB" id="A0A967E9S7"/>
<comment type="similarity">
    <text evidence="2 7">Belongs to the FAD-dependent glycerol-3-phosphate dehydrogenase family.</text>
</comment>
<name>A0A967E9S7_9MICO</name>
<gene>
    <name evidence="10" type="ORF">G9U51_04990</name>
</gene>
<reference evidence="10" key="1">
    <citation type="submission" date="2020-03" db="EMBL/GenBank/DDBJ databases">
        <title>Draft sequencing of Calidifontibacter sp. DB0510.</title>
        <authorList>
            <person name="Kim D.-U."/>
        </authorList>
    </citation>
    <scope>NUCLEOTIDE SEQUENCE</scope>
    <source>
        <strain evidence="10">DB0510</strain>
    </source>
</reference>
<comment type="catalytic activity">
    <reaction evidence="7">
        <text>a quinone + sn-glycerol 3-phosphate = dihydroxyacetone phosphate + a quinol</text>
        <dbReference type="Rhea" id="RHEA:18977"/>
        <dbReference type="ChEBI" id="CHEBI:24646"/>
        <dbReference type="ChEBI" id="CHEBI:57597"/>
        <dbReference type="ChEBI" id="CHEBI:57642"/>
        <dbReference type="ChEBI" id="CHEBI:132124"/>
        <dbReference type="EC" id="1.1.5.3"/>
    </reaction>
</comment>
<keyword evidence="6 7" id="KW-0560">Oxidoreductase</keyword>
<dbReference type="GO" id="GO:0004368">
    <property type="term" value="F:glycerol-3-phosphate dehydrogenase (quinone) activity"/>
    <property type="evidence" value="ECO:0007669"/>
    <property type="project" value="UniProtKB-EC"/>
</dbReference>
<dbReference type="GO" id="GO:0006071">
    <property type="term" value="P:glycerol metabolic process"/>
    <property type="evidence" value="ECO:0007669"/>
    <property type="project" value="UniProtKB-KW"/>
</dbReference>
<evidence type="ECO:0000256" key="2">
    <source>
        <dbReference type="ARBA" id="ARBA00007330"/>
    </source>
</evidence>
<evidence type="ECO:0000256" key="3">
    <source>
        <dbReference type="ARBA" id="ARBA00022630"/>
    </source>
</evidence>
<dbReference type="Pfam" id="PF16901">
    <property type="entry name" value="DAO_C"/>
    <property type="match status" value="1"/>
</dbReference>
<dbReference type="PANTHER" id="PTHR11985:SF35">
    <property type="entry name" value="ANAEROBIC GLYCEROL-3-PHOSPHATE DEHYDROGENASE SUBUNIT A"/>
    <property type="match status" value="1"/>
</dbReference>
<dbReference type="InterPro" id="IPR006076">
    <property type="entry name" value="FAD-dep_OxRdtase"/>
</dbReference>
<evidence type="ECO:0000256" key="4">
    <source>
        <dbReference type="ARBA" id="ARBA00022798"/>
    </source>
</evidence>